<organism evidence="11 12">
    <name type="scientific">Polynucleobacter kasalickyi</name>
    <dbReference type="NCBI Taxonomy" id="1938817"/>
    <lineage>
        <taxon>Bacteria</taxon>
        <taxon>Pseudomonadati</taxon>
        <taxon>Pseudomonadota</taxon>
        <taxon>Betaproteobacteria</taxon>
        <taxon>Burkholderiales</taxon>
        <taxon>Burkholderiaceae</taxon>
        <taxon>Polynucleobacter</taxon>
    </lineage>
</organism>
<dbReference type="InterPro" id="IPR022417">
    <property type="entry name" value="Porphobilin_deaminase_N"/>
</dbReference>
<dbReference type="Pfam" id="PF01379">
    <property type="entry name" value="Porphobil_deam"/>
    <property type="match status" value="1"/>
</dbReference>
<sequence>MNNILPPERLVIASRESRLAMWQAKHIQKLLQDIYPKCEISILGMTTRGDQILDKSLSKIGGKGLFIKELEAALLDGRADLAIHSLKDVPMEMPEGFALSTILEREDPRDAFISNRYASLKDMPEGAIVGTSSLRREAQIRRKYPHLKIVPLRGNLDTRLGKLDNGEFDAMILACAGLIRLNLESRIRERIDPVDSLPAASQGALGIEILASNQTMDAYLAPLKDLLTTLQVSAERQVSRRLGGSCEIPIAAYAKWGDDGVKLDLKALVASIDGQEIVESSQTMSVATMEAAIQLGDQVADDLINKGAMELIAALGK</sequence>
<dbReference type="AlphaFoldDB" id="A0A1W1ZQL5"/>
<gene>
    <name evidence="8" type="primary">hemC</name>
    <name evidence="11" type="ORF">SAMN06296008_10675</name>
</gene>
<comment type="function">
    <text evidence="1 8">Tetrapolymerization of the monopyrrole PBG into the hydroxymethylbilane pre-uroporphyrinogen in several discrete steps.</text>
</comment>
<dbReference type="PANTHER" id="PTHR11557:SF0">
    <property type="entry name" value="PORPHOBILINOGEN DEAMINASE"/>
    <property type="match status" value="1"/>
</dbReference>
<feature type="domain" description="Porphobilinogen deaminase C-terminal" evidence="10">
    <location>
        <begin position="230"/>
        <end position="304"/>
    </location>
</feature>
<dbReference type="Pfam" id="PF03900">
    <property type="entry name" value="Porphobil_deamC"/>
    <property type="match status" value="1"/>
</dbReference>
<name>A0A1W1ZQL5_9BURK</name>
<dbReference type="HAMAP" id="MF_00260">
    <property type="entry name" value="Porphobil_deam"/>
    <property type="match status" value="1"/>
</dbReference>
<dbReference type="GO" id="GO:0005737">
    <property type="term" value="C:cytoplasm"/>
    <property type="evidence" value="ECO:0007669"/>
    <property type="project" value="UniProtKB-UniRule"/>
</dbReference>
<dbReference type="SUPFAM" id="SSF53850">
    <property type="entry name" value="Periplasmic binding protein-like II"/>
    <property type="match status" value="1"/>
</dbReference>
<dbReference type="PANTHER" id="PTHR11557">
    <property type="entry name" value="PORPHOBILINOGEN DEAMINASE"/>
    <property type="match status" value="1"/>
</dbReference>
<dbReference type="SUPFAM" id="SSF54782">
    <property type="entry name" value="Porphobilinogen deaminase (hydroxymethylbilane synthase), C-terminal domain"/>
    <property type="match status" value="1"/>
</dbReference>
<evidence type="ECO:0000256" key="7">
    <source>
        <dbReference type="ARBA" id="ARBA00048169"/>
    </source>
</evidence>
<comment type="cofactor">
    <cofactor evidence="8">
        <name>dipyrromethane</name>
        <dbReference type="ChEBI" id="CHEBI:60342"/>
    </cofactor>
    <text evidence="8">Binds 1 dipyrromethane group covalently.</text>
</comment>
<evidence type="ECO:0000313" key="12">
    <source>
        <dbReference type="Proteomes" id="UP000192708"/>
    </source>
</evidence>
<comment type="similarity">
    <text evidence="3 8">Belongs to the HMBS family.</text>
</comment>
<dbReference type="Gene3D" id="3.30.160.40">
    <property type="entry name" value="Porphobilinogen deaminase, C-terminal domain"/>
    <property type="match status" value="1"/>
</dbReference>
<evidence type="ECO:0000256" key="4">
    <source>
        <dbReference type="ARBA" id="ARBA00011245"/>
    </source>
</evidence>
<proteinExistence type="inferred from homology"/>
<dbReference type="InterPro" id="IPR000860">
    <property type="entry name" value="HemC"/>
</dbReference>
<evidence type="ECO:0000256" key="2">
    <source>
        <dbReference type="ARBA" id="ARBA00004735"/>
    </source>
</evidence>
<dbReference type="EMBL" id="FWXJ01000006">
    <property type="protein sequence ID" value="SMC50657.1"/>
    <property type="molecule type" value="Genomic_DNA"/>
</dbReference>
<evidence type="ECO:0000256" key="6">
    <source>
        <dbReference type="ARBA" id="ARBA00023244"/>
    </source>
</evidence>
<dbReference type="InterPro" id="IPR022418">
    <property type="entry name" value="Porphobilinogen_deaminase_C"/>
</dbReference>
<evidence type="ECO:0000256" key="8">
    <source>
        <dbReference type="HAMAP-Rule" id="MF_00260"/>
    </source>
</evidence>
<reference evidence="11 12" key="1">
    <citation type="submission" date="2017-04" db="EMBL/GenBank/DDBJ databases">
        <authorList>
            <person name="Afonso C.L."/>
            <person name="Miller P.J."/>
            <person name="Scott M.A."/>
            <person name="Spackman E."/>
            <person name="Goraichik I."/>
            <person name="Dimitrov K.M."/>
            <person name="Suarez D.L."/>
            <person name="Swayne D.E."/>
        </authorList>
    </citation>
    <scope>NUCLEOTIDE SEQUENCE [LARGE SCALE GENOMIC DNA]</scope>
    <source>
        <strain evidence="11 12">VK13</strain>
    </source>
</reference>
<feature type="domain" description="Porphobilinogen deaminase N-terminal" evidence="9">
    <location>
        <begin position="10"/>
        <end position="216"/>
    </location>
</feature>
<evidence type="ECO:0000256" key="3">
    <source>
        <dbReference type="ARBA" id="ARBA00005638"/>
    </source>
</evidence>
<dbReference type="OrthoDB" id="9810298at2"/>
<dbReference type="InterPro" id="IPR022419">
    <property type="entry name" value="Porphobilin_deaminase_cofac_BS"/>
</dbReference>
<dbReference type="GO" id="GO:0004418">
    <property type="term" value="F:hydroxymethylbilane synthase activity"/>
    <property type="evidence" value="ECO:0007669"/>
    <property type="project" value="UniProtKB-UniRule"/>
</dbReference>
<dbReference type="GO" id="GO:0006782">
    <property type="term" value="P:protoporphyrinogen IX biosynthetic process"/>
    <property type="evidence" value="ECO:0007669"/>
    <property type="project" value="UniProtKB-UniRule"/>
</dbReference>
<evidence type="ECO:0000313" key="11">
    <source>
        <dbReference type="EMBL" id="SMC50657.1"/>
    </source>
</evidence>
<keyword evidence="12" id="KW-1185">Reference proteome</keyword>
<keyword evidence="5 8" id="KW-0808">Transferase</keyword>
<dbReference type="PROSITE" id="PS00533">
    <property type="entry name" value="PORPHOBILINOGEN_DEAM"/>
    <property type="match status" value="1"/>
</dbReference>
<dbReference type="PRINTS" id="PR00151">
    <property type="entry name" value="PORPHBDMNASE"/>
</dbReference>
<evidence type="ECO:0000259" key="9">
    <source>
        <dbReference type="Pfam" id="PF01379"/>
    </source>
</evidence>
<dbReference type="RefSeq" id="WP_084283409.1">
    <property type="nucleotide sequence ID" value="NZ_FWXJ01000006.1"/>
</dbReference>
<dbReference type="NCBIfam" id="TIGR00212">
    <property type="entry name" value="hemC"/>
    <property type="match status" value="1"/>
</dbReference>
<dbReference type="Proteomes" id="UP000192708">
    <property type="component" value="Unassembled WGS sequence"/>
</dbReference>
<dbReference type="Gene3D" id="3.40.190.10">
    <property type="entry name" value="Periplasmic binding protein-like II"/>
    <property type="match status" value="2"/>
</dbReference>
<dbReference type="EC" id="2.5.1.61" evidence="8"/>
<comment type="subunit">
    <text evidence="4 8">Monomer.</text>
</comment>
<evidence type="ECO:0000256" key="1">
    <source>
        <dbReference type="ARBA" id="ARBA00002869"/>
    </source>
</evidence>
<dbReference type="FunFam" id="3.40.190.10:FF:000004">
    <property type="entry name" value="Porphobilinogen deaminase"/>
    <property type="match status" value="1"/>
</dbReference>
<evidence type="ECO:0000259" key="10">
    <source>
        <dbReference type="Pfam" id="PF03900"/>
    </source>
</evidence>
<accession>A0A1W1ZQL5</accession>
<evidence type="ECO:0000256" key="5">
    <source>
        <dbReference type="ARBA" id="ARBA00022679"/>
    </source>
</evidence>
<comment type="miscellaneous">
    <text evidence="8">The porphobilinogen subunits are added to the dipyrromethane group.</text>
</comment>
<protein>
    <recommendedName>
        <fullName evidence="8">Porphobilinogen deaminase</fullName>
        <shortName evidence="8">PBG</shortName>
        <ecNumber evidence="8">2.5.1.61</ecNumber>
    </recommendedName>
    <alternativeName>
        <fullName evidence="8">Hydroxymethylbilane synthase</fullName>
        <shortName evidence="8">HMBS</shortName>
    </alternativeName>
    <alternativeName>
        <fullName evidence="8">Pre-uroporphyrinogen synthase</fullName>
    </alternativeName>
</protein>
<comment type="catalytic activity">
    <reaction evidence="7 8">
        <text>4 porphobilinogen + H2O = hydroxymethylbilane + 4 NH4(+)</text>
        <dbReference type="Rhea" id="RHEA:13185"/>
        <dbReference type="ChEBI" id="CHEBI:15377"/>
        <dbReference type="ChEBI" id="CHEBI:28938"/>
        <dbReference type="ChEBI" id="CHEBI:57845"/>
        <dbReference type="ChEBI" id="CHEBI:58126"/>
        <dbReference type="EC" id="2.5.1.61"/>
    </reaction>
</comment>
<dbReference type="CDD" id="cd13646">
    <property type="entry name" value="PBP2_EcHMBS_like"/>
    <property type="match status" value="1"/>
</dbReference>
<feature type="modified residue" description="S-(dipyrrolylmethanemethyl)cysteine" evidence="8">
    <location>
        <position position="246"/>
    </location>
</feature>
<dbReference type="STRING" id="1938817.SAMN06296008_10675"/>
<dbReference type="PIRSF" id="PIRSF001438">
    <property type="entry name" value="4pyrrol_synth_OHMeBilane_synth"/>
    <property type="match status" value="1"/>
</dbReference>
<dbReference type="FunFam" id="3.40.190.10:FF:000005">
    <property type="entry name" value="Porphobilinogen deaminase"/>
    <property type="match status" value="1"/>
</dbReference>
<dbReference type="UniPathway" id="UPA00251">
    <property type="reaction ID" value="UER00319"/>
</dbReference>
<keyword evidence="6 8" id="KW-0627">Porphyrin biosynthesis</keyword>
<comment type="pathway">
    <text evidence="2">Porphyrin-containing compound metabolism; protoporphyrin-IX biosynthesis; coproporphyrinogen-III from 5-aminolevulinate: step 2/4.</text>
</comment>
<dbReference type="InterPro" id="IPR036803">
    <property type="entry name" value="Porphobilinogen_deaminase_C_sf"/>
</dbReference>